<evidence type="ECO:0000313" key="5">
    <source>
        <dbReference type="RefSeq" id="XP_027086307.1"/>
    </source>
</evidence>
<reference evidence="5" key="2">
    <citation type="submission" date="2025-08" db="UniProtKB">
        <authorList>
            <consortium name="RefSeq"/>
        </authorList>
    </citation>
    <scope>IDENTIFICATION</scope>
    <source>
        <tissue evidence="5">Leaves</tissue>
    </source>
</reference>
<reference evidence="4" key="1">
    <citation type="journal article" date="2025" name="Foods">
        <title>Unveiling the Microbial Signatures of Arabica Coffee Cherries: Insights into Ripeness Specific Diversity, Functional Traits, and Implications for Quality and Safety.</title>
        <authorList>
            <consortium name="RefSeq"/>
            <person name="Tenea G.N."/>
            <person name="Cifuentes V."/>
            <person name="Reyes P."/>
            <person name="Cevallos-Vallejos M."/>
        </authorList>
    </citation>
    <scope>NUCLEOTIDE SEQUENCE [LARGE SCALE GENOMIC DNA]</scope>
</reference>
<evidence type="ECO:0000256" key="1">
    <source>
        <dbReference type="PROSITE-ProRule" id="PRU00175"/>
    </source>
</evidence>
<dbReference type="SMART" id="SM00184">
    <property type="entry name" value="RING"/>
    <property type="match status" value="1"/>
</dbReference>
<feature type="region of interest" description="Disordered" evidence="2">
    <location>
        <begin position="63"/>
        <end position="83"/>
    </location>
</feature>
<dbReference type="OrthoDB" id="1711136at2759"/>
<evidence type="ECO:0000256" key="2">
    <source>
        <dbReference type="SAM" id="MobiDB-lite"/>
    </source>
</evidence>
<dbReference type="RefSeq" id="XP_027086307.1">
    <property type="nucleotide sequence ID" value="XM_027230506.2"/>
</dbReference>
<dbReference type="InterPro" id="IPR001841">
    <property type="entry name" value="Znf_RING"/>
</dbReference>
<feature type="compositionally biased region" description="Basic and acidic residues" evidence="2">
    <location>
        <begin position="70"/>
        <end position="83"/>
    </location>
</feature>
<evidence type="ECO:0000313" key="4">
    <source>
        <dbReference type="Proteomes" id="UP001652660"/>
    </source>
</evidence>
<evidence type="ECO:0000259" key="3">
    <source>
        <dbReference type="PROSITE" id="PS50089"/>
    </source>
</evidence>
<keyword evidence="1" id="KW-0863">Zinc-finger</keyword>
<keyword evidence="4" id="KW-1185">Reference proteome</keyword>
<organism evidence="4 5">
    <name type="scientific">Coffea arabica</name>
    <name type="common">Arabian coffee</name>
    <dbReference type="NCBI Taxonomy" id="13443"/>
    <lineage>
        <taxon>Eukaryota</taxon>
        <taxon>Viridiplantae</taxon>
        <taxon>Streptophyta</taxon>
        <taxon>Embryophyta</taxon>
        <taxon>Tracheophyta</taxon>
        <taxon>Spermatophyta</taxon>
        <taxon>Magnoliopsida</taxon>
        <taxon>eudicotyledons</taxon>
        <taxon>Gunneridae</taxon>
        <taxon>Pentapetalae</taxon>
        <taxon>asterids</taxon>
        <taxon>lamiids</taxon>
        <taxon>Gentianales</taxon>
        <taxon>Rubiaceae</taxon>
        <taxon>Ixoroideae</taxon>
        <taxon>Gardenieae complex</taxon>
        <taxon>Bertiereae - Coffeeae clade</taxon>
        <taxon>Coffeeae</taxon>
        <taxon>Coffea</taxon>
    </lineage>
</organism>
<dbReference type="AlphaFoldDB" id="A0A6P6U6U4"/>
<dbReference type="Proteomes" id="UP001652660">
    <property type="component" value="Chromosome 9c"/>
</dbReference>
<feature type="domain" description="RING-type" evidence="3">
    <location>
        <begin position="194"/>
        <end position="232"/>
    </location>
</feature>
<proteinExistence type="predicted"/>
<dbReference type="GeneID" id="113708056"/>
<sequence>MLGFGFQGRIVGGERGATITLVEFLRERMDASDRMVRRKSITERLGLKGFSCCGASWGLGPAHTHSSVSVRDDGGEAEGGGERQREIEVIDVGHASPENGSTAACADCVPATSGMNLAAALAAERQFRAAQELVGLSPSPMMRPMTEADGVANGVAAGGTPFRVSLMTLLEETDGYDYGDWEKEEKEAGSDSVCCVCMGRKKDAAFIPCGHTFCRVCSRELWFNRGLCPLCNRSILEILDIF</sequence>
<gene>
    <name evidence="5" type="primary">LOC113708056</name>
</gene>
<name>A0A6P6U6U4_COFAR</name>
<protein>
    <submittedName>
        <fullName evidence="5">Uncharacterized protein isoform X1</fullName>
    </submittedName>
</protein>
<dbReference type="SUPFAM" id="SSF57850">
    <property type="entry name" value="RING/U-box"/>
    <property type="match status" value="1"/>
</dbReference>
<keyword evidence="1" id="KW-0862">Zinc</keyword>
<dbReference type="InterPro" id="IPR013083">
    <property type="entry name" value="Znf_RING/FYVE/PHD"/>
</dbReference>
<dbReference type="GO" id="GO:0008270">
    <property type="term" value="F:zinc ion binding"/>
    <property type="evidence" value="ECO:0007669"/>
    <property type="project" value="UniProtKB-KW"/>
</dbReference>
<dbReference type="PANTHER" id="PTHR46629">
    <property type="entry name" value="OS01G0917900 PROTEIN"/>
    <property type="match status" value="1"/>
</dbReference>
<accession>A0A6P6U6U4</accession>
<dbReference type="CDD" id="cd16449">
    <property type="entry name" value="RING-HC"/>
    <property type="match status" value="1"/>
</dbReference>
<dbReference type="PROSITE" id="PS50089">
    <property type="entry name" value="ZF_RING_2"/>
    <property type="match status" value="1"/>
</dbReference>
<dbReference type="Gene3D" id="3.30.40.10">
    <property type="entry name" value="Zinc/RING finger domain, C3HC4 (zinc finger)"/>
    <property type="match status" value="1"/>
</dbReference>
<dbReference type="Pfam" id="PF13920">
    <property type="entry name" value="zf-C3HC4_3"/>
    <property type="match status" value="1"/>
</dbReference>
<keyword evidence="1" id="KW-0479">Metal-binding</keyword>